<accession>A0ABD0K1Y2</accession>
<reference evidence="9 10" key="1">
    <citation type="journal article" date="2023" name="Sci. Data">
        <title>Genome assembly of the Korean intertidal mud-creeper Batillaria attramentaria.</title>
        <authorList>
            <person name="Patra A.K."/>
            <person name="Ho P.T."/>
            <person name="Jun S."/>
            <person name="Lee S.J."/>
            <person name="Kim Y."/>
            <person name="Won Y.J."/>
        </authorList>
    </citation>
    <scope>NUCLEOTIDE SEQUENCE [LARGE SCALE GENOMIC DNA]</scope>
    <source>
        <strain evidence="9">Wonlab-2016</strain>
    </source>
</reference>
<comment type="caution">
    <text evidence="9">The sequence shown here is derived from an EMBL/GenBank/DDBJ whole genome shotgun (WGS) entry which is preliminary data.</text>
</comment>
<feature type="region of interest" description="Disordered" evidence="7">
    <location>
        <begin position="852"/>
        <end position="919"/>
    </location>
</feature>
<dbReference type="PROSITE" id="PS00036">
    <property type="entry name" value="BZIP_BASIC"/>
    <property type="match status" value="1"/>
</dbReference>
<dbReference type="PANTHER" id="PTHR24411:SF55">
    <property type="entry name" value="SEGMENTATION PROTEIN CAP'N'COLLAR"/>
    <property type="match status" value="1"/>
</dbReference>
<keyword evidence="2" id="KW-0238">DNA-binding</keyword>
<keyword evidence="1" id="KW-0805">Transcription regulation</keyword>
<dbReference type="SMART" id="SM00338">
    <property type="entry name" value="BRLZ"/>
    <property type="match status" value="1"/>
</dbReference>
<dbReference type="InterPro" id="IPR008917">
    <property type="entry name" value="TF_DNA-bd_sf"/>
</dbReference>
<evidence type="ECO:0000256" key="6">
    <source>
        <dbReference type="SAM" id="Coils"/>
    </source>
</evidence>
<evidence type="ECO:0000256" key="4">
    <source>
        <dbReference type="ARBA" id="ARBA00023163"/>
    </source>
</evidence>
<dbReference type="Proteomes" id="UP001519460">
    <property type="component" value="Unassembled WGS sequence"/>
</dbReference>
<dbReference type="PROSITE" id="PS50217">
    <property type="entry name" value="BZIP"/>
    <property type="match status" value="1"/>
</dbReference>
<feature type="region of interest" description="Disordered" evidence="7">
    <location>
        <begin position="801"/>
        <end position="836"/>
    </location>
</feature>
<dbReference type="EMBL" id="JACVVK020000270">
    <property type="protein sequence ID" value="KAK7480968.1"/>
    <property type="molecule type" value="Genomic_DNA"/>
</dbReference>
<dbReference type="Pfam" id="PF03131">
    <property type="entry name" value="bZIP_Maf"/>
    <property type="match status" value="1"/>
</dbReference>
<feature type="region of interest" description="Disordered" evidence="7">
    <location>
        <begin position="1054"/>
        <end position="1091"/>
    </location>
</feature>
<dbReference type="AlphaFoldDB" id="A0ABD0K1Y2"/>
<feature type="compositionally biased region" description="Low complexity" evidence="7">
    <location>
        <begin position="125"/>
        <end position="134"/>
    </location>
</feature>
<dbReference type="InterPro" id="IPR047167">
    <property type="entry name" value="NFE2-like"/>
</dbReference>
<dbReference type="CDD" id="cd14698">
    <property type="entry name" value="bZIP_CNC"/>
    <property type="match status" value="1"/>
</dbReference>
<dbReference type="InterPro" id="IPR004827">
    <property type="entry name" value="bZIP"/>
</dbReference>
<keyword evidence="3" id="KW-0010">Activator</keyword>
<dbReference type="GO" id="GO:0010468">
    <property type="term" value="P:regulation of gene expression"/>
    <property type="evidence" value="ECO:0007669"/>
    <property type="project" value="UniProtKB-ARBA"/>
</dbReference>
<feature type="compositionally biased region" description="Basic and acidic residues" evidence="7">
    <location>
        <begin position="894"/>
        <end position="919"/>
    </location>
</feature>
<dbReference type="Gene3D" id="1.10.880.10">
    <property type="entry name" value="Transcription factor, Skn-1-like, DNA-binding domain"/>
    <property type="match status" value="1"/>
</dbReference>
<organism evidence="9 10">
    <name type="scientific">Batillaria attramentaria</name>
    <dbReference type="NCBI Taxonomy" id="370345"/>
    <lineage>
        <taxon>Eukaryota</taxon>
        <taxon>Metazoa</taxon>
        <taxon>Spiralia</taxon>
        <taxon>Lophotrochozoa</taxon>
        <taxon>Mollusca</taxon>
        <taxon>Gastropoda</taxon>
        <taxon>Caenogastropoda</taxon>
        <taxon>Sorbeoconcha</taxon>
        <taxon>Cerithioidea</taxon>
        <taxon>Batillariidae</taxon>
        <taxon>Batillaria</taxon>
    </lineage>
</organism>
<keyword evidence="5" id="KW-0539">Nucleus</keyword>
<feature type="region of interest" description="Disordered" evidence="7">
    <location>
        <begin position="490"/>
        <end position="551"/>
    </location>
</feature>
<feature type="domain" description="BZIP" evidence="8">
    <location>
        <begin position="954"/>
        <end position="1017"/>
    </location>
</feature>
<sequence length="1091" mass="122444">MIKQYLSDGLLQIAILLSLFRTDLNSFYVPNNELLNYPEVQDILQGQTLAYLPTNFHNHYNTLNSIGGYPHPKHIDSDFYFSSLFRELREWSRFRQVSTHIEAFLVSDSTVGFPPAQTASPGPNPSTSSDTNNNAVEENGASAAQAHIDIGLQNVDSVDSNHNSVEGVVTVSDFNNNVTCHSPFPGCDLTKESLEAWAEKWGMRFNASKCYIMSLARQPASHFMYSLNDTILQNVRSNPYLGILFSNDMKWSNHICNMTKKANSTLGFLRRNLRHCPTPCKKNAYLALVRPLLEYGAIIWDPYLKQDADKMERIQRNAVRFISRDYRSTTPGFVTGLLKKYKLHTLQERREQLRLTFFFKVVEGLVPAIPPDKFLIPQKPGRRIRPRTYQSTSHTNNPVENYIRNNDRCFAVPRCNTEQYKQSFFPRTIIAWNRLDDTVVHSDSVECFKSALAADLDLIDVLWRQDVDLGVGKEVFDPNLRRELERERELELRKETEKRKEAEKRQRDRQQQAHQWLTQNFMRDGETGEWVPIAGTDNSAQFSPSGSQAAGYQELEQPGLTLPAASYPEQPLQAESFDANSLIAEAEKFSNFSQLTNESDQQTPTSTMNEMHILQHQQQMNMNNATQFTMMQEQGFSASASMNETCMLLQQNASLAESGLMADGGMLLHNATLPVPMDNVSTPVLDTKPLINDSGLASASSQYNASTPSQDTLSPLDWEAGELFFPNVTGLTNLTSAIASAAILDSSDLLPEFLPDEDLDMALNEGLQSIQVLDDAGSDSAVSMGSGSPTQEVNETMAMSPFDGLEGATGGSDFDSAASYSHQQTRTRSASGTGSVEDEGFHYSCSSYGSPASVTTNCSTGSNDTEHSSSQSATAMSHIRHNHTYPTQPGQTPREVKKYAKKDGPRQKGPASRDQKRAEELKIPFSFERIIGAPVEEFNDMITKTKLTEQQMSLMRDIRRRGKNKVAAQNCRKRKLNVLFNLEDDMDDLQRTRDKLVHERRQIDLQTRQAKDKYAALYDHIFRSLRDDHGRPYDPNEYSLQQSSDGNVFLVPRNCSTAISTPSSSGSSSNKRPSPVSKDKDSSEQKKKSRE</sequence>
<evidence type="ECO:0000313" key="10">
    <source>
        <dbReference type="Proteomes" id="UP001519460"/>
    </source>
</evidence>
<evidence type="ECO:0000313" key="9">
    <source>
        <dbReference type="EMBL" id="KAK7480968.1"/>
    </source>
</evidence>
<feature type="compositionally biased region" description="Basic and acidic residues" evidence="7">
    <location>
        <begin position="490"/>
        <end position="511"/>
    </location>
</feature>
<feature type="compositionally biased region" description="Polar residues" evidence="7">
    <location>
        <begin position="536"/>
        <end position="550"/>
    </location>
</feature>
<evidence type="ECO:0000256" key="1">
    <source>
        <dbReference type="ARBA" id="ARBA00023015"/>
    </source>
</evidence>
<dbReference type="InterPro" id="IPR004826">
    <property type="entry name" value="bZIP_Maf"/>
</dbReference>
<dbReference type="PANTHER" id="PTHR24411">
    <property type="entry name" value="NUCLEAR FACTOR ERYTHROID 2-RELATED FACTOR"/>
    <property type="match status" value="1"/>
</dbReference>
<protein>
    <recommendedName>
        <fullName evidence="8">BZIP domain-containing protein</fullName>
    </recommendedName>
</protein>
<feature type="compositionally biased region" description="Polar residues" evidence="7">
    <location>
        <begin position="818"/>
        <end position="834"/>
    </location>
</feature>
<gene>
    <name evidence="9" type="ORF">BaRGS_00027783</name>
</gene>
<evidence type="ECO:0000256" key="3">
    <source>
        <dbReference type="ARBA" id="ARBA00023159"/>
    </source>
</evidence>
<dbReference type="GO" id="GO:0003677">
    <property type="term" value="F:DNA binding"/>
    <property type="evidence" value="ECO:0007669"/>
    <property type="project" value="UniProtKB-KW"/>
</dbReference>
<name>A0ABD0K1Y2_9CAEN</name>
<keyword evidence="10" id="KW-1185">Reference proteome</keyword>
<feature type="compositionally biased region" description="Polar residues" evidence="7">
    <location>
        <begin position="852"/>
        <end position="875"/>
    </location>
</feature>
<keyword evidence="4" id="KW-0804">Transcription</keyword>
<evidence type="ECO:0000256" key="7">
    <source>
        <dbReference type="SAM" id="MobiDB-lite"/>
    </source>
</evidence>
<feature type="compositionally biased region" description="Low complexity" evidence="7">
    <location>
        <begin position="1060"/>
        <end position="1076"/>
    </location>
</feature>
<evidence type="ECO:0000256" key="5">
    <source>
        <dbReference type="ARBA" id="ARBA00023242"/>
    </source>
</evidence>
<keyword evidence="6" id="KW-0175">Coiled coil</keyword>
<feature type="compositionally biased region" description="Basic and acidic residues" evidence="7">
    <location>
        <begin position="1077"/>
        <end position="1091"/>
    </location>
</feature>
<evidence type="ECO:0000256" key="2">
    <source>
        <dbReference type="ARBA" id="ARBA00023125"/>
    </source>
</evidence>
<feature type="region of interest" description="Disordered" evidence="7">
    <location>
        <begin position="114"/>
        <end position="135"/>
    </location>
</feature>
<feature type="coiled-coil region" evidence="6">
    <location>
        <begin position="979"/>
        <end position="1006"/>
    </location>
</feature>
<proteinExistence type="predicted"/>
<evidence type="ECO:0000259" key="8">
    <source>
        <dbReference type="PROSITE" id="PS50217"/>
    </source>
</evidence>
<dbReference type="SUPFAM" id="SSF47454">
    <property type="entry name" value="A DNA-binding domain in eukaryotic transcription factors"/>
    <property type="match status" value="1"/>
</dbReference>